<accession>A0A444PUG5</accession>
<dbReference type="InterPro" id="IPR050682">
    <property type="entry name" value="ModA/WtpA"/>
</dbReference>
<dbReference type="Proteomes" id="UP000288547">
    <property type="component" value="Unassembled WGS sequence"/>
</dbReference>
<feature type="binding site" evidence="4">
    <location>
        <position position="189"/>
    </location>
    <ligand>
        <name>molybdate</name>
        <dbReference type="ChEBI" id="CHEBI:36264"/>
    </ligand>
</feature>
<name>A0A444PUG5_9MICO</name>
<dbReference type="AlphaFoldDB" id="A0A444PUG5"/>
<keyword evidence="6" id="KW-1185">Reference proteome</keyword>
<evidence type="ECO:0000256" key="1">
    <source>
        <dbReference type="ARBA" id="ARBA00009175"/>
    </source>
</evidence>
<dbReference type="GO" id="GO:0030973">
    <property type="term" value="F:molybdate ion binding"/>
    <property type="evidence" value="ECO:0007669"/>
    <property type="project" value="TreeGrafter"/>
</dbReference>
<dbReference type="OrthoDB" id="9785015at2"/>
<evidence type="ECO:0000256" key="4">
    <source>
        <dbReference type="PIRSR" id="PIRSR004846-1"/>
    </source>
</evidence>
<evidence type="ECO:0000313" key="6">
    <source>
        <dbReference type="Proteomes" id="UP000288547"/>
    </source>
</evidence>
<proteinExistence type="inferred from homology"/>
<dbReference type="PANTHER" id="PTHR30632">
    <property type="entry name" value="MOLYBDATE-BINDING PERIPLASMIC PROTEIN"/>
    <property type="match status" value="1"/>
</dbReference>
<protein>
    <submittedName>
        <fullName evidence="5">Molybdate ABC transporter substrate-binding protein</fullName>
    </submittedName>
</protein>
<keyword evidence="4" id="KW-0500">Molybdenum</keyword>
<dbReference type="GO" id="GO:0046872">
    <property type="term" value="F:metal ion binding"/>
    <property type="evidence" value="ECO:0007669"/>
    <property type="project" value="UniProtKB-KW"/>
</dbReference>
<keyword evidence="3" id="KW-0732">Signal</keyword>
<dbReference type="PIRSF" id="PIRSF004846">
    <property type="entry name" value="ModA"/>
    <property type="match status" value="1"/>
</dbReference>
<dbReference type="SUPFAM" id="SSF53850">
    <property type="entry name" value="Periplasmic binding protein-like II"/>
    <property type="match status" value="1"/>
</dbReference>
<dbReference type="Gene3D" id="3.40.190.10">
    <property type="entry name" value="Periplasmic binding protein-like II"/>
    <property type="match status" value="2"/>
</dbReference>
<dbReference type="GO" id="GO:0015689">
    <property type="term" value="P:molybdate ion transport"/>
    <property type="evidence" value="ECO:0007669"/>
    <property type="project" value="InterPro"/>
</dbReference>
<evidence type="ECO:0000256" key="2">
    <source>
        <dbReference type="ARBA" id="ARBA00022723"/>
    </source>
</evidence>
<comment type="similarity">
    <text evidence="1">Belongs to the bacterial solute-binding protein ModA family.</text>
</comment>
<organism evidence="5 6">
    <name type="scientific">Labedella phragmitis</name>
    <dbReference type="NCBI Taxonomy" id="2498849"/>
    <lineage>
        <taxon>Bacteria</taxon>
        <taxon>Bacillati</taxon>
        <taxon>Actinomycetota</taxon>
        <taxon>Actinomycetes</taxon>
        <taxon>Micrococcales</taxon>
        <taxon>Microbacteriaceae</taxon>
        <taxon>Labedella</taxon>
    </lineage>
</organism>
<evidence type="ECO:0000313" key="5">
    <source>
        <dbReference type="EMBL" id="RWZ51503.1"/>
    </source>
</evidence>
<evidence type="ECO:0000256" key="3">
    <source>
        <dbReference type="ARBA" id="ARBA00022729"/>
    </source>
</evidence>
<keyword evidence="2 4" id="KW-0479">Metal-binding</keyword>
<gene>
    <name evidence="5" type="primary">modA</name>
    <name evidence="5" type="ORF">ELQ90_05145</name>
</gene>
<feature type="binding site" evidence="4">
    <location>
        <position position="59"/>
    </location>
    <ligand>
        <name>molybdate</name>
        <dbReference type="ChEBI" id="CHEBI:36264"/>
    </ligand>
</feature>
<dbReference type="PANTHER" id="PTHR30632:SF0">
    <property type="entry name" value="SULFATE-BINDING PROTEIN"/>
    <property type="match status" value="1"/>
</dbReference>
<dbReference type="EMBL" id="RZNB01000002">
    <property type="protein sequence ID" value="RWZ51503.1"/>
    <property type="molecule type" value="Genomic_DNA"/>
</dbReference>
<dbReference type="Pfam" id="PF13531">
    <property type="entry name" value="SBP_bac_11"/>
    <property type="match status" value="1"/>
</dbReference>
<feature type="binding site" evidence="4">
    <location>
        <position position="87"/>
    </location>
    <ligand>
        <name>molybdate</name>
        <dbReference type="ChEBI" id="CHEBI:36264"/>
    </ligand>
</feature>
<dbReference type="NCBIfam" id="TIGR01256">
    <property type="entry name" value="modA"/>
    <property type="match status" value="1"/>
</dbReference>
<dbReference type="InterPro" id="IPR005950">
    <property type="entry name" value="ModA"/>
</dbReference>
<comment type="caution">
    <text evidence="5">The sequence shown here is derived from an EMBL/GenBank/DDBJ whole genome shotgun (WGS) entry which is preliminary data.</text>
</comment>
<sequence length="271" mass="26996">MTALGGVWSAARRLAVGSALVLPLVGCAGGVDTVPGSSSAGTAAEEELTGQVTVFAAASLSDVFGTFETRFEELHPRVDVLVSFAGSSSLAEQIRQGAPADVFASADLATMASVEDDGAVSGSTAFTSNSLELVVPVGNPAGVTGLADLARSDLAIALCAEEVPCGAATVTLLDAVDVEAAPDTLEQDVTSVLTKVRLGEADAGLVYRTDVLAAGDAVEGIAVDGADDVVNVYPIAVLADAPNPDAADAFVDFVLSDEARGILDGAGFGAP</sequence>
<reference evidence="5 6" key="1">
    <citation type="submission" date="2018-12" db="EMBL/GenBank/DDBJ databases">
        <authorList>
            <person name="Li F."/>
        </authorList>
    </citation>
    <scope>NUCLEOTIDE SEQUENCE [LARGE SCALE GENOMIC DNA]</scope>
    <source>
        <strain evidence="5 6">11W25H-1</strain>
    </source>
</reference>
<feature type="binding site" evidence="4">
    <location>
        <position position="207"/>
    </location>
    <ligand>
        <name>molybdate</name>
        <dbReference type="ChEBI" id="CHEBI:36264"/>
    </ligand>
</feature>
<dbReference type="RefSeq" id="WP_128494219.1">
    <property type="nucleotide sequence ID" value="NZ_RZNB01000002.1"/>
</dbReference>